<proteinExistence type="predicted"/>
<dbReference type="EMBL" id="RXLR01000015">
    <property type="protein sequence ID" value="TDH21118.1"/>
    <property type="molecule type" value="Genomic_DNA"/>
</dbReference>
<sequence length="61" mass="6905">MSMIETRIAIPAAMMICLMRHPPSAAHRNCRLFAQAAHRNCRLFAQAAHRPRPRARPTAMP</sequence>
<dbReference type="AlphaFoldDB" id="A0A4R5PAK0"/>
<reference evidence="1 2" key="1">
    <citation type="journal article" date="2019" name="Sci. Rep.">
        <title>Extended insight into the Mycobacterium chelonae-abscessus complex through whole genome sequencing of Mycobacterium salmoniphilum outbreak and Mycobacterium salmoniphilum-like strains.</title>
        <authorList>
            <person name="Behra P.R.K."/>
            <person name="Das S."/>
            <person name="Pettersson B.M.F."/>
            <person name="Shirreff L."/>
            <person name="DuCote T."/>
            <person name="Jacobsson K.G."/>
            <person name="Ennis D.G."/>
            <person name="Kirsebom L.A."/>
        </authorList>
    </citation>
    <scope>NUCLEOTIDE SEQUENCE [LARGE SCALE GENOMIC DNA]</scope>
    <source>
        <strain evidence="1 2">DSM 45524</strain>
    </source>
</reference>
<evidence type="ECO:0000313" key="2">
    <source>
        <dbReference type="Proteomes" id="UP000295627"/>
    </source>
</evidence>
<evidence type="ECO:0000313" key="1">
    <source>
        <dbReference type="EMBL" id="TDH21118.1"/>
    </source>
</evidence>
<dbReference type="Proteomes" id="UP000295627">
    <property type="component" value="Unassembled WGS sequence"/>
</dbReference>
<gene>
    <name evidence="1" type="ORF">EJ571_14255</name>
</gene>
<organism evidence="1 2">
    <name type="scientific">Mycobacteroides franklinii</name>
    <dbReference type="NCBI Taxonomy" id="948102"/>
    <lineage>
        <taxon>Bacteria</taxon>
        <taxon>Bacillati</taxon>
        <taxon>Actinomycetota</taxon>
        <taxon>Actinomycetes</taxon>
        <taxon>Mycobacteriales</taxon>
        <taxon>Mycobacteriaceae</taxon>
        <taxon>Mycobacteroides</taxon>
    </lineage>
</organism>
<protein>
    <submittedName>
        <fullName evidence="1">Uncharacterized protein</fullName>
    </submittedName>
</protein>
<name>A0A4R5PAK0_9MYCO</name>
<comment type="caution">
    <text evidence="1">The sequence shown here is derived from an EMBL/GenBank/DDBJ whole genome shotgun (WGS) entry which is preliminary data.</text>
</comment>
<accession>A0A4R5PAK0</accession>